<sequence>MVLNMFRILASASIFVCSIGLGFSSANQYLHLVTDSHFYVSGDVVKIGIICRETGTGKFSDEKLLIRLHLVNSAGDVVLEKRMIINDLNKSGEFVLPSDLVSGNYTVYAHDENGKVNSGRVNIEVYGDDYENTMSSGELDIDFSTETGIGVLLLGEENHVEVYMKDSRGNGVSIVGKVYDDANSVVADVSTDENGYARFKFVAQKRHYTMRFVHKEDLKEVKLPLATSNAAIIGISENGGRYIVEIYGSKNSNQSKGKATLTEFLNDSLVSELELDINEKIKIMSTLPSHVVGKLMYILKDSTGQILARREIGEPLENSYFDIYLDKIKKRRQLVQASLHVDSEKIDRNSLVLVKIFDKELSTIPRPGKPLSTKQNRKPELVLKPPVDDPTSKISVYHLEQRYAKEFYLERAQILADWLREMEGDGTIWSVQFDKDDRVLGDVEVKLNYKTSYSYDRNDMLLSNKYDRMVSLARKRLLIRKVYLSDNKHALEADLLAGTPDYSIQLSQYQTLPTVEETLKAIVPKCRVVRHKGQKELRIVPKESSHRYERKPFILINGIPTFDGRFLLDLNVNDIQTIDLFNSAVTEARYGTFGKNGVISVDLKPEAMNPLEPLWEEFTKIEGMNRQGIVLPSSVVNNEAPDLRCTLYWSTNLRVNDTGRVDFEFYSSDVEGNYVIYVEIIAIDGRTYTLRKEFSVEYR</sequence>
<proteinExistence type="predicted"/>
<accession>L8JVV8</accession>
<protein>
    <recommendedName>
        <fullName evidence="3">TonB-dependent receptor plug domain-containing protein</fullName>
    </recommendedName>
</protein>
<keyword evidence="2" id="KW-1185">Reference proteome</keyword>
<dbReference type="EMBL" id="AMZN01000041">
    <property type="protein sequence ID" value="ELR71362.1"/>
    <property type="molecule type" value="Genomic_DNA"/>
</dbReference>
<dbReference type="Gene3D" id="2.60.40.1930">
    <property type="match status" value="1"/>
</dbReference>
<name>L8JVV8_9BACT</name>
<comment type="caution">
    <text evidence="1">The sequence shown here is derived from an EMBL/GenBank/DDBJ whole genome shotgun (WGS) entry which is preliminary data.</text>
</comment>
<dbReference type="STRING" id="1237149.C900_02820"/>
<organism evidence="1 2">
    <name type="scientific">Fulvivirga imtechensis AK7</name>
    <dbReference type="NCBI Taxonomy" id="1237149"/>
    <lineage>
        <taxon>Bacteria</taxon>
        <taxon>Pseudomonadati</taxon>
        <taxon>Bacteroidota</taxon>
        <taxon>Cytophagia</taxon>
        <taxon>Cytophagales</taxon>
        <taxon>Fulvivirgaceae</taxon>
        <taxon>Fulvivirga</taxon>
    </lineage>
</organism>
<gene>
    <name evidence="1" type="ORF">C900_02820</name>
</gene>
<evidence type="ECO:0000313" key="2">
    <source>
        <dbReference type="Proteomes" id="UP000011135"/>
    </source>
</evidence>
<reference evidence="1 2" key="1">
    <citation type="submission" date="2012-12" db="EMBL/GenBank/DDBJ databases">
        <title>Genome assembly of Fulvivirga imtechensis AK7.</title>
        <authorList>
            <person name="Nupur N."/>
            <person name="Khatri I."/>
            <person name="Kumar R."/>
            <person name="Subramanian S."/>
            <person name="Pinnaka A."/>
        </authorList>
    </citation>
    <scope>NUCLEOTIDE SEQUENCE [LARGE SCALE GENOMIC DNA]</scope>
    <source>
        <strain evidence="1 2">AK7</strain>
    </source>
</reference>
<dbReference type="Proteomes" id="UP000011135">
    <property type="component" value="Unassembled WGS sequence"/>
</dbReference>
<dbReference type="eggNOG" id="COG2373">
    <property type="taxonomic scope" value="Bacteria"/>
</dbReference>
<evidence type="ECO:0000313" key="1">
    <source>
        <dbReference type="EMBL" id="ELR71362.1"/>
    </source>
</evidence>
<dbReference type="AlphaFoldDB" id="L8JVV8"/>
<evidence type="ECO:0008006" key="3">
    <source>
        <dbReference type="Google" id="ProtNLM"/>
    </source>
</evidence>